<accession>A0ABQ2WWH9</accession>
<name>A0ABQ2WWH9_9ACTN</name>
<gene>
    <name evidence="1" type="ORF">GCM10010383_04140</name>
</gene>
<comment type="caution">
    <text evidence="1">The sequence shown here is derived from an EMBL/GenBank/DDBJ whole genome shotgun (WGS) entry which is preliminary data.</text>
</comment>
<proteinExistence type="predicted"/>
<reference evidence="2" key="1">
    <citation type="journal article" date="2019" name="Int. J. Syst. Evol. Microbiol.">
        <title>The Global Catalogue of Microorganisms (GCM) 10K type strain sequencing project: providing services to taxonomists for standard genome sequencing and annotation.</title>
        <authorList>
            <consortium name="The Broad Institute Genomics Platform"/>
            <consortium name="The Broad Institute Genome Sequencing Center for Infectious Disease"/>
            <person name="Wu L."/>
            <person name="Ma J."/>
        </authorList>
    </citation>
    <scope>NUCLEOTIDE SEQUENCE [LARGE SCALE GENOMIC DNA]</scope>
    <source>
        <strain evidence="2">JCM 4866</strain>
    </source>
</reference>
<evidence type="ECO:0000313" key="2">
    <source>
        <dbReference type="Proteomes" id="UP000617743"/>
    </source>
</evidence>
<sequence length="87" mass="9347">MPGRGWVAIPLPPNCPVMSLMSERVPPWHGITIAEPPESGSPEPGAHHEFEGIASSDVGARFSVAGIEWMEFTATDRQENPPADKAN</sequence>
<protein>
    <submittedName>
        <fullName evidence="1">Uncharacterized protein</fullName>
    </submittedName>
</protein>
<dbReference type="Proteomes" id="UP000617743">
    <property type="component" value="Unassembled WGS sequence"/>
</dbReference>
<evidence type="ECO:0000313" key="1">
    <source>
        <dbReference type="EMBL" id="GGW79703.1"/>
    </source>
</evidence>
<organism evidence="1 2">
    <name type="scientific">Streptomyces lomondensis</name>
    <dbReference type="NCBI Taxonomy" id="68229"/>
    <lineage>
        <taxon>Bacteria</taxon>
        <taxon>Bacillati</taxon>
        <taxon>Actinomycetota</taxon>
        <taxon>Actinomycetes</taxon>
        <taxon>Kitasatosporales</taxon>
        <taxon>Streptomycetaceae</taxon>
        <taxon>Streptomyces</taxon>
    </lineage>
</organism>
<keyword evidence="2" id="KW-1185">Reference proteome</keyword>
<dbReference type="EMBL" id="BMWC01000001">
    <property type="protein sequence ID" value="GGW79703.1"/>
    <property type="molecule type" value="Genomic_DNA"/>
</dbReference>